<gene>
    <name evidence="1" type="ORF">EJ357_01280</name>
</gene>
<keyword evidence="2" id="KW-1185">Reference proteome</keyword>
<dbReference type="Proteomes" id="UP000280298">
    <property type="component" value="Chromosome"/>
</dbReference>
<reference evidence="1 2" key="1">
    <citation type="journal article" date="2019" name="Int. J. Syst. Evol. Microbiol.">
        <title>Streptomyces cyaneochromogenes sp. nov., a blue pigment-producing actinomycete from manganese-contaminated soil.</title>
        <authorList>
            <person name="Tang X."/>
            <person name="Zhao J."/>
            <person name="Li K."/>
            <person name="Chen Z."/>
            <person name="Sun Y."/>
            <person name="Gao J."/>
        </authorList>
    </citation>
    <scope>NUCLEOTIDE SEQUENCE [LARGE SCALE GENOMIC DNA]</scope>
    <source>
        <strain evidence="1 2">MK-45</strain>
    </source>
</reference>
<name>A0A3S5HT72_9ACTN</name>
<evidence type="ECO:0000313" key="1">
    <source>
        <dbReference type="EMBL" id="AZQ32265.1"/>
    </source>
</evidence>
<protein>
    <submittedName>
        <fullName evidence="1">Uncharacterized protein</fullName>
    </submittedName>
</protein>
<dbReference type="RefSeq" id="WP_126387784.1">
    <property type="nucleotide sequence ID" value="NZ_CP034539.1"/>
</dbReference>
<accession>A0A3S5HT72</accession>
<proteinExistence type="predicted"/>
<dbReference type="KEGG" id="scya:EJ357_01280"/>
<dbReference type="OrthoDB" id="9892895at2"/>
<organism evidence="1 2">
    <name type="scientific">Streptomyces cyaneochromogenes</name>
    <dbReference type="NCBI Taxonomy" id="2496836"/>
    <lineage>
        <taxon>Bacteria</taxon>
        <taxon>Bacillati</taxon>
        <taxon>Actinomycetota</taxon>
        <taxon>Actinomycetes</taxon>
        <taxon>Kitasatosporales</taxon>
        <taxon>Streptomycetaceae</taxon>
        <taxon>Streptomyces</taxon>
    </lineage>
</organism>
<dbReference type="EMBL" id="CP034539">
    <property type="protein sequence ID" value="AZQ32265.1"/>
    <property type="molecule type" value="Genomic_DNA"/>
</dbReference>
<sequence length="132" mass="13801">MTSTGGPQFHGDIHGSQIAIGNHDVFQRQYVAAQSKPDEGLTAAVRALLTALEHLGLHAEEEVGVRQDAEAALEEAAQQEPDVGRLRRLLGRIQAVLVPIAAGAAAGTATGLTNETAQLAQTVLTDLQHALP</sequence>
<dbReference type="AlphaFoldDB" id="A0A3S5HT72"/>
<evidence type="ECO:0000313" key="2">
    <source>
        <dbReference type="Proteomes" id="UP000280298"/>
    </source>
</evidence>